<proteinExistence type="predicted"/>
<name>A0A8S9KKB7_BRACR</name>
<dbReference type="AlphaFoldDB" id="A0A8S9KKB7"/>
<protein>
    <submittedName>
        <fullName evidence="1">Uncharacterized protein</fullName>
    </submittedName>
</protein>
<accession>A0A8S9KKB7</accession>
<gene>
    <name evidence="1" type="ORF">F2Q70_00043676</name>
</gene>
<evidence type="ECO:0000313" key="1">
    <source>
        <dbReference type="EMBL" id="KAF2594431.1"/>
    </source>
</evidence>
<organism evidence="1">
    <name type="scientific">Brassica cretica</name>
    <name type="common">Mustard</name>
    <dbReference type="NCBI Taxonomy" id="69181"/>
    <lineage>
        <taxon>Eukaryota</taxon>
        <taxon>Viridiplantae</taxon>
        <taxon>Streptophyta</taxon>
        <taxon>Embryophyta</taxon>
        <taxon>Tracheophyta</taxon>
        <taxon>Spermatophyta</taxon>
        <taxon>Magnoliopsida</taxon>
        <taxon>eudicotyledons</taxon>
        <taxon>Gunneridae</taxon>
        <taxon>Pentapetalae</taxon>
        <taxon>rosids</taxon>
        <taxon>malvids</taxon>
        <taxon>Brassicales</taxon>
        <taxon>Brassicaceae</taxon>
        <taxon>Brassiceae</taxon>
        <taxon>Brassica</taxon>
    </lineage>
</organism>
<reference evidence="1" key="1">
    <citation type="submission" date="2019-12" db="EMBL/GenBank/DDBJ databases">
        <title>Genome sequencing and annotation of Brassica cretica.</title>
        <authorList>
            <person name="Studholme D.J."/>
            <person name="Sarris P.F."/>
        </authorList>
    </citation>
    <scope>NUCLEOTIDE SEQUENCE</scope>
    <source>
        <strain evidence="1">PFS-102/07</strain>
        <tissue evidence="1">Leaf</tissue>
    </source>
</reference>
<comment type="caution">
    <text evidence="1">The sequence shown here is derived from an EMBL/GenBank/DDBJ whole genome shotgun (WGS) entry which is preliminary data.</text>
</comment>
<sequence length="94" mass="11129">MDDLYDLWGVGYNSEIPENVMPGLELHWMRDRPVGGRDAEKSAIWRFSRRTVLKVVPDRAEHPECMFQRQRFFRKFPNISGFYLGLSPFTLRPP</sequence>
<dbReference type="EMBL" id="QGKY02000164">
    <property type="protein sequence ID" value="KAF2594431.1"/>
    <property type="molecule type" value="Genomic_DNA"/>
</dbReference>